<reference evidence="2" key="1">
    <citation type="journal article" date="2023" name="Front. Microbiol.">
        <title>Genomic-based phylogenetic and metabolic analyses of the genus Natronomonas, and description of Natronomonas aquatica sp. nov.</title>
        <authorList>
            <person name="Garcia-Roldan A."/>
            <person name="Duran-Viseras A."/>
            <person name="de la Haba R.R."/>
            <person name="Corral P."/>
            <person name="Sanchez-Porro C."/>
            <person name="Ventosa A."/>
        </authorList>
    </citation>
    <scope>NUCLEOTIDE SEQUENCE</scope>
    <source>
        <strain evidence="2">F2-12</strain>
    </source>
</reference>
<keyword evidence="2" id="KW-0378">Hydrolase</keyword>
<evidence type="ECO:0000313" key="2">
    <source>
        <dbReference type="EMBL" id="MCQ4333768.1"/>
    </source>
</evidence>
<keyword evidence="1" id="KW-1133">Transmembrane helix</keyword>
<dbReference type="GO" id="GO:0016787">
    <property type="term" value="F:hydrolase activity"/>
    <property type="evidence" value="ECO:0007669"/>
    <property type="project" value="UniProtKB-KW"/>
</dbReference>
<evidence type="ECO:0000313" key="3">
    <source>
        <dbReference type="Proteomes" id="UP001139494"/>
    </source>
</evidence>
<keyword evidence="3" id="KW-1185">Reference proteome</keyword>
<name>A0A9R1CTZ6_9EURY</name>
<dbReference type="EMBL" id="JAHLKM010000012">
    <property type="protein sequence ID" value="MCQ4333768.1"/>
    <property type="molecule type" value="Genomic_DNA"/>
</dbReference>
<keyword evidence="1" id="KW-0472">Membrane</keyword>
<feature type="transmembrane region" description="Helical" evidence="1">
    <location>
        <begin position="55"/>
        <end position="88"/>
    </location>
</feature>
<gene>
    <name evidence="2" type="ORF">KM295_09805</name>
</gene>
<protein>
    <submittedName>
        <fullName evidence="2">Metal-dependent hydrolase</fullName>
    </submittedName>
</protein>
<accession>A0A9R1CTZ6</accession>
<proteinExistence type="predicted"/>
<dbReference type="Proteomes" id="UP001139494">
    <property type="component" value="Unassembled WGS sequence"/>
</dbReference>
<dbReference type="RefSeq" id="WP_256029794.1">
    <property type="nucleotide sequence ID" value="NZ_JAHLKM010000012.1"/>
</dbReference>
<dbReference type="AlphaFoldDB" id="A0A9R1CTZ6"/>
<feature type="transmembrane region" description="Helical" evidence="1">
    <location>
        <begin position="153"/>
        <end position="171"/>
    </location>
</feature>
<keyword evidence="1" id="KW-0812">Transmembrane</keyword>
<comment type="caution">
    <text evidence="2">The sequence shown here is derived from an EMBL/GenBank/DDBJ whole genome shotgun (WGS) entry which is preliminary data.</text>
</comment>
<evidence type="ECO:0000256" key="1">
    <source>
        <dbReference type="SAM" id="Phobius"/>
    </source>
</evidence>
<sequence>MMLPTHALVGMALGLPVALSVPEFAPAALLAGLVGGVFPDLDLYSGHRRTLHFPTLYPIAVVPAAVSAFAAPSPATVGLAVGLAAAAAHCRMDVYGSGLELRPWEGNSERAVYDHVDGEWVEPRRLVAYDGSVGDLAISTAVALPLFFLVEGAFVAVVVAAIAVAATYTLLRRHLAELAPIVFGKVPDRLASYVPERYRTESTAGR</sequence>
<organism evidence="2 3">
    <name type="scientific">Natronomonas aquatica</name>
    <dbReference type="NCBI Taxonomy" id="2841590"/>
    <lineage>
        <taxon>Archaea</taxon>
        <taxon>Methanobacteriati</taxon>
        <taxon>Methanobacteriota</taxon>
        <taxon>Stenosarchaea group</taxon>
        <taxon>Halobacteria</taxon>
        <taxon>Halobacteriales</taxon>
        <taxon>Natronomonadaceae</taxon>
        <taxon>Natronomonas</taxon>
    </lineage>
</organism>